<keyword evidence="6" id="KW-1185">Reference proteome</keyword>
<evidence type="ECO:0000259" key="3">
    <source>
        <dbReference type="Pfam" id="PF08541"/>
    </source>
</evidence>
<evidence type="ECO:0000259" key="4">
    <source>
        <dbReference type="Pfam" id="PF08545"/>
    </source>
</evidence>
<evidence type="ECO:0000313" key="6">
    <source>
        <dbReference type="Proteomes" id="UP000754495"/>
    </source>
</evidence>
<dbReference type="InterPro" id="IPR013751">
    <property type="entry name" value="ACP_syn_III_N"/>
</dbReference>
<feature type="domain" description="Beta-ketoacyl-[acyl-carrier-protein] synthase III C-terminal" evidence="3">
    <location>
        <begin position="242"/>
        <end position="331"/>
    </location>
</feature>
<dbReference type="Gene3D" id="3.40.47.10">
    <property type="match status" value="1"/>
</dbReference>
<dbReference type="PANTHER" id="PTHR34069:SF2">
    <property type="entry name" value="BETA-KETOACYL-[ACYL-CARRIER-PROTEIN] SYNTHASE III"/>
    <property type="match status" value="1"/>
</dbReference>
<keyword evidence="1 5" id="KW-0808">Transferase</keyword>
<evidence type="ECO:0000256" key="2">
    <source>
        <dbReference type="ARBA" id="ARBA00023315"/>
    </source>
</evidence>
<dbReference type="InterPro" id="IPR016039">
    <property type="entry name" value="Thiolase-like"/>
</dbReference>
<dbReference type="InterPro" id="IPR013747">
    <property type="entry name" value="ACP_syn_III_C"/>
</dbReference>
<sequence length="337" mass="35839">MTTSESSGGRPVELAGVGHDFPGAPITNEYFESEHPGLGIDDAWIREHTGVGARHWPPPGEHHADMAERAAAMALKDAGVDAADVDVVIGTTATARPRTNPTTSGNRYMDLALPLQKRIGADHAFAFDITGVACAGFLHGSVVAQGLLANPAVRTVLVVAAENPRPILNFEFRNAALFGGGAAAGVWRASDAPGGLEGAVLRSDAEFYDAFDIDDQDKMIMKGKVVNGVASRFLSEAARDVLARSALTLDDIDWFIPHQGNINIIDEVGEILGLPPERVLVNIDRRGNTSSVSVPSCLSEHVHDGTIRRGQRVLAMSVGRGFSWGAMVFRYGEPSRA</sequence>
<evidence type="ECO:0000313" key="5">
    <source>
        <dbReference type="EMBL" id="NIH82773.1"/>
    </source>
</evidence>
<accession>A0ABX0T0K8</accession>
<dbReference type="SUPFAM" id="SSF53901">
    <property type="entry name" value="Thiolase-like"/>
    <property type="match status" value="1"/>
</dbReference>
<dbReference type="Pfam" id="PF08545">
    <property type="entry name" value="ACP_syn_III"/>
    <property type="match status" value="1"/>
</dbReference>
<feature type="domain" description="Beta-ketoacyl-[acyl-carrier-protein] synthase III N-terminal" evidence="4">
    <location>
        <begin position="127"/>
        <end position="204"/>
    </location>
</feature>
<dbReference type="RefSeq" id="WP_167120342.1">
    <property type="nucleotide sequence ID" value="NZ_JAANOU010000001.1"/>
</dbReference>
<gene>
    <name evidence="5" type="ORF">FHX46_005303</name>
</gene>
<evidence type="ECO:0000256" key="1">
    <source>
        <dbReference type="ARBA" id="ARBA00022679"/>
    </source>
</evidence>
<name>A0ABX0T0K8_9PSEU</name>
<dbReference type="Pfam" id="PF08541">
    <property type="entry name" value="ACP_syn_III_C"/>
    <property type="match status" value="1"/>
</dbReference>
<dbReference type="CDD" id="cd00830">
    <property type="entry name" value="KAS_III"/>
    <property type="match status" value="1"/>
</dbReference>
<organism evidence="5 6">
    <name type="scientific">Amycolatopsis viridis</name>
    <dbReference type="NCBI Taxonomy" id="185678"/>
    <lineage>
        <taxon>Bacteria</taxon>
        <taxon>Bacillati</taxon>
        <taxon>Actinomycetota</taxon>
        <taxon>Actinomycetes</taxon>
        <taxon>Pseudonocardiales</taxon>
        <taxon>Pseudonocardiaceae</taxon>
        <taxon>Amycolatopsis</taxon>
    </lineage>
</organism>
<comment type="caution">
    <text evidence="5">The sequence shown here is derived from an EMBL/GenBank/DDBJ whole genome shotgun (WGS) entry which is preliminary data.</text>
</comment>
<protein>
    <submittedName>
        <fullName evidence="5">3-oxoacyl-[acyl-carrier-protein] synthase-3</fullName>
        <ecNumber evidence="5">2.3.1.180</ecNumber>
    </submittedName>
</protein>
<dbReference type="EC" id="2.3.1.180" evidence="5"/>
<dbReference type="EMBL" id="JAANOU010000001">
    <property type="protein sequence ID" value="NIH82773.1"/>
    <property type="molecule type" value="Genomic_DNA"/>
</dbReference>
<dbReference type="GO" id="GO:0033818">
    <property type="term" value="F:beta-ketoacyl-acyl-carrier-protein synthase III activity"/>
    <property type="evidence" value="ECO:0007669"/>
    <property type="project" value="UniProtKB-EC"/>
</dbReference>
<dbReference type="PANTHER" id="PTHR34069">
    <property type="entry name" value="3-OXOACYL-[ACYL-CARRIER-PROTEIN] SYNTHASE 3"/>
    <property type="match status" value="1"/>
</dbReference>
<keyword evidence="2 5" id="KW-0012">Acyltransferase</keyword>
<dbReference type="Proteomes" id="UP000754495">
    <property type="component" value="Unassembled WGS sequence"/>
</dbReference>
<proteinExistence type="predicted"/>
<reference evidence="5 6" key="1">
    <citation type="submission" date="2020-03" db="EMBL/GenBank/DDBJ databases">
        <title>Sequencing the genomes of 1000 actinobacteria strains.</title>
        <authorList>
            <person name="Klenk H.-P."/>
        </authorList>
    </citation>
    <scope>NUCLEOTIDE SEQUENCE [LARGE SCALE GENOMIC DNA]</scope>
    <source>
        <strain evidence="5 6">DSM 45668</strain>
    </source>
</reference>